<dbReference type="EMBL" id="GAMC01008870">
    <property type="protein sequence ID" value="JAB97685.1"/>
    <property type="molecule type" value="mRNA"/>
</dbReference>
<reference evidence="2" key="2">
    <citation type="journal article" date="2014" name="BMC Genomics">
        <title>A genomic perspective to assessing quality of mass-reared SIT flies used in Mediterranean fruit fly (Ceratitis capitata) eradication in California.</title>
        <authorList>
            <person name="Calla B."/>
            <person name="Hall B."/>
            <person name="Hou S."/>
            <person name="Geib S.M."/>
        </authorList>
    </citation>
    <scope>NUCLEOTIDE SEQUENCE</scope>
</reference>
<organism evidence="2">
    <name type="scientific">Ceratitis capitata</name>
    <name type="common">Mediterranean fruit fly</name>
    <name type="synonym">Tephritis capitata</name>
    <dbReference type="NCBI Taxonomy" id="7213"/>
    <lineage>
        <taxon>Eukaryota</taxon>
        <taxon>Metazoa</taxon>
        <taxon>Ecdysozoa</taxon>
        <taxon>Arthropoda</taxon>
        <taxon>Hexapoda</taxon>
        <taxon>Insecta</taxon>
        <taxon>Pterygota</taxon>
        <taxon>Neoptera</taxon>
        <taxon>Endopterygota</taxon>
        <taxon>Diptera</taxon>
        <taxon>Brachycera</taxon>
        <taxon>Muscomorpha</taxon>
        <taxon>Tephritoidea</taxon>
        <taxon>Tephritidae</taxon>
        <taxon>Ceratitis</taxon>
        <taxon>Ceratitis</taxon>
    </lineage>
</organism>
<feature type="compositionally biased region" description="Basic residues" evidence="1">
    <location>
        <begin position="167"/>
        <end position="178"/>
    </location>
</feature>
<proteinExistence type="evidence at transcript level"/>
<name>W8B8U6_CERCA</name>
<feature type="compositionally biased region" description="Basic and acidic residues" evidence="1">
    <location>
        <begin position="156"/>
        <end position="166"/>
    </location>
</feature>
<dbReference type="AlphaFoldDB" id="W8B8U6"/>
<dbReference type="OrthoDB" id="8188574at2759"/>
<protein>
    <submittedName>
        <fullName evidence="2">Uncharacterized protein</fullName>
    </submittedName>
</protein>
<evidence type="ECO:0000313" key="2">
    <source>
        <dbReference type="EMBL" id="JAB97685.1"/>
    </source>
</evidence>
<feature type="region of interest" description="Disordered" evidence="1">
    <location>
        <begin position="155"/>
        <end position="183"/>
    </location>
</feature>
<feature type="region of interest" description="Disordered" evidence="1">
    <location>
        <begin position="87"/>
        <end position="111"/>
    </location>
</feature>
<reference evidence="2" key="1">
    <citation type="submission" date="2013-07" db="EMBL/GenBank/DDBJ databases">
        <authorList>
            <person name="Geib S."/>
        </authorList>
    </citation>
    <scope>NUCLEOTIDE SEQUENCE</scope>
</reference>
<evidence type="ECO:0000256" key="1">
    <source>
        <dbReference type="SAM" id="MobiDB-lite"/>
    </source>
</evidence>
<accession>W8B8U6</accession>
<sequence length="305" mass="33707">MNAPLKMLYRDAKGIMFSVVFSIWLMCCCLPSAEPLVVPQELPSILSLIYSNIPPIKKGTDSRLGFGFRLGNHADFQVLLELGPQKNTRPIGEDADSENSFNKRQVNKAHRDYLRRKQAQEAFKQLSSTLTTTTTTTEPTANNWLESWSNAMHANVKSDSKGDSASRKKSANPLKKQHQQQQLVKINSTPSANAPDQSMMQLQMLYQMATSSSSTTTSSTSAPPLELQAATETPVTIVTPVSQHQRLRPTFVPYKGGPLNLGGPFGFTPRPVEELALQILQQSEKKSKSEITKELMDVSLEAEGQ</sequence>